<proteinExistence type="predicted"/>
<sequence length="97" mass="10672">MDQADVYISRDESEAASIAIGILSRDLAYDTEILSPARAAALWQQFLQLFDGQGLRFFSNCRAGLHQWNLATNATFDIGVLVVGESSSGCLWVEDED</sequence>
<dbReference type="EMBL" id="VSSS01000007">
    <property type="protein sequence ID" value="TYL99507.1"/>
    <property type="molecule type" value="Genomic_DNA"/>
</dbReference>
<comment type="caution">
    <text evidence="1">The sequence shown here is derived from an EMBL/GenBank/DDBJ whole genome shotgun (WGS) entry which is preliminary data.</text>
</comment>
<name>A0A5D3KNP1_9BRAD</name>
<evidence type="ECO:0000313" key="1">
    <source>
        <dbReference type="EMBL" id="TYL99507.1"/>
    </source>
</evidence>
<dbReference type="OrthoDB" id="8911064at2"/>
<accession>A0A5D3KNP1</accession>
<organism evidence="1 2">
    <name type="scientific">Bradyrhizobium rifense</name>
    <dbReference type="NCBI Taxonomy" id="515499"/>
    <lineage>
        <taxon>Bacteria</taxon>
        <taxon>Pseudomonadati</taxon>
        <taxon>Pseudomonadota</taxon>
        <taxon>Alphaproteobacteria</taxon>
        <taxon>Hyphomicrobiales</taxon>
        <taxon>Nitrobacteraceae</taxon>
        <taxon>Bradyrhizobium</taxon>
    </lineage>
</organism>
<dbReference type="RefSeq" id="WP_148770708.1">
    <property type="nucleotide sequence ID" value="NZ_VSSS01000007.1"/>
</dbReference>
<reference evidence="1 2" key="1">
    <citation type="submission" date="2019-08" db="EMBL/GenBank/DDBJ databases">
        <title>Bradyrhizobium hipponensis sp. nov., a rhizobium isolated from a Lupinus angustifolius root nodule in Tunisia.</title>
        <authorList>
            <person name="Off K."/>
            <person name="Rejili M."/>
            <person name="Mars M."/>
            <person name="Brachmann A."/>
            <person name="Marin M."/>
        </authorList>
    </citation>
    <scope>NUCLEOTIDE SEQUENCE [LARGE SCALE GENOMIC DNA]</scope>
    <source>
        <strain evidence="1 2">CTAW71</strain>
    </source>
</reference>
<dbReference type="Proteomes" id="UP000324758">
    <property type="component" value="Unassembled WGS sequence"/>
</dbReference>
<evidence type="ECO:0000313" key="2">
    <source>
        <dbReference type="Proteomes" id="UP000324758"/>
    </source>
</evidence>
<gene>
    <name evidence="1" type="ORF">FXB40_02900</name>
</gene>
<dbReference type="AlphaFoldDB" id="A0A5D3KNP1"/>
<keyword evidence="2" id="KW-1185">Reference proteome</keyword>
<protein>
    <submittedName>
        <fullName evidence="1">Uncharacterized protein</fullName>
    </submittedName>
</protein>